<dbReference type="InterPro" id="IPR029063">
    <property type="entry name" value="SAM-dependent_MTases_sf"/>
</dbReference>
<dbReference type="SUPFAM" id="SSF53335">
    <property type="entry name" value="S-adenosyl-L-methionine-dependent methyltransferases"/>
    <property type="match status" value="1"/>
</dbReference>
<evidence type="ECO:0000313" key="2">
    <source>
        <dbReference type="Proteomes" id="UP000237640"/>
    </source>
</evidence>
<organism evidence="1 2">
    <name type="scientific">Flagellimonas meridianipacifica</name>
    <dbReference type="NCBI Taxonomy" id="1080225"/>
    <lineage>
        <taxon>Bacteria</taxon>
        <taxon>Pseudomonadati</taxon>
        <taxon>Bacteroidota</taxon>
        <taxon>Flavobacteriia</taxon>
        <taxon>Flavobacteriales</taxon>
        <taxon>Flavobacteriaceae</taxon>
        <taxon>Flagellimonas</taxon>
    </lineage>
</organism>
<dbReference type="OrthoDB" id="2370471at2"/>
<reference evidence="1 2" key="1">
    <citation type="submission" date="2018-03" db="EMBL/GenBank/DDBJ databases">
        <title>Genomic Encyclopedia of Archaeal and Bacterial Type Strains, Phase II (KMG-II): from individual species to whole genera.</title>
        <authorList>
            <person name="Goeker M."/>
        </authorList>
    </citation>
    <scope>NUCLEOTIDE SEQUENCE [LARGE SCALE GENOMIC DNA]</scope>
    <source>
        <strain evidence="1 2">DSM 25027</strain>
    </source>
</reference>
<keyword evidence="1" id="KW-0489">Methyltransferase</keyword>
<dbReference type="Pfam" id="PF13489">
    <property type="entry name" value="Methyltransf_23"/>
    <property type="match status" value="1"/>
</dbReference>
<dbReference type="CDD" id="cd02440">
    <property type="entry name" value="AdoMet_MTases"/>
    <property type="match status" value="1"/>
</dbReference>
<dbReference type="Gene3D" id="3.40.50.150">
    <property type="entry name" value="Vaccinia Virus protein VP39"/>
    <property type="match status" value="1"/>
</dbReference>
<dbReference type="AlphaFoldDB" id="A0A2T0MH63"/>
<name>A0A2T0MH63_9FLAO</name>
<dbReference type="Proteomes" id="UP000237640">
    <property type="component" value="Unassembled WGS sequence"/>
</dbReference>
<accession>A0A2T0MH63</accession>
<dbReference type="GO" id="GO:0032259">
    <property type="term" value="P:methylation"/>
    <property type="evidence" value="ECO:0007669"/>
    <property type="project" value="UniProtKB-KW"/>
</dbReference>
<evidence type="ECO:0000313" key="1">
    <source>
        <dbReference type="EMBL" id="PRX56913.1"/>
    </source>
</evidence>
<proteinExistence type="predicted"/>
<dbReference type="GO" id="GO:0008168">
    <property type="term" value="F:methyltransferase activity"/>
    <property type="evidence" value="ECO:0007669"/>
    <property type="project" value="UniProtKB-KW"/>
</dbReference>
<sequence>MKLYLKTKDYSFSNEEFDLIWDESKDMLITEPVPDNLASFYQGDNYISHTDSKKSIVDSLYQVIKVKNIKNKIQLIDNQGHKSKKLLDIGAGTGDFLIFANQQGFKVSGVEPNEKARGRAQQKGIKLTEDLDELSDSNFDVITLWHVLEHLPDLNHQIRTISNLLNDSGILIIAVPNFRSWDAKHFGKYWAGFDVPRHLWHFSKSSIRLLFKEHGMKVKTIKPMWFDAFYVSLLSEKYKGNRFYFLSAFFKGLWSNIQAIFTKEYSSLIYVLEKG</sequence>
<protein>
    <submittedName>
        <fullName evidence="1">2-polyprenyl-3-methyl-5-hydroxy-6-metoxy-1, 4-benzoquinol methylase</fullName>
    </submittedName>
</protein>
<dbReference type="EMBL" id="PVYX01000001">
    <property type="protein sequence ID" value="PRX56913.1"/>
    <property type="molecule type" value="Genomic_DNA"/>
</dbReference>
<dbReference type="PANTHER" id="PTHR43861">
    <property type="entry name" value="TRANS-ACONITATE 2-METHYLTRANSFERASE-RELATED"/>
    <property type="match status" value="1"/>
</dbReference>
<keyword evidence="1" id="KW-0808">Transferase</keyword>
<keyword evidence="2" id="KW-1185">Reference proteome</keyword>
<comment type="caution">
    <text evidence="1">The sequence shown here is derived from an EMBL/GenBank/DDBJ whole genome shotgun (WGS) entry which is preliminary data.</text>
</comment>
<dbReference type="RefSeq" id="WP_106143846.1">
    <property type="nucleotide sequence ID" value="NZ_PVYX01000001.1"/>
</dbReference>
<gene>
    <name evidence="1" type="ORF">CLV81_0914</name>
</gene>